<reference evidence="8" key="2">
    <citation type="submission" date="2020-09" db="EMBL/GenBank/DDBJ databases">
        <authorList>
            <person name="Sun Q."/>
            <person name="Ohkuma M."/>
        </authorList>
    </citation>
    <scope>NUCLEOTIDE SEQUENCE</scope>
    <source>
        <strain evidence="8">JCM 15325</strain>
    </source>
</reference>
<evidence type="ECO:0000256" key="5">
    <source>
        <dbReference type="PIRSR" id="PIRSR000097-2"/>
    </source>
</evidence>
<accession>A0A917W1Q6</accession>
<feature type="domain" description="NADP-dependent oxidoreductase" evidence="7">
    <location>
        <begin position="21"/>
        <end position="260"/>
    </location>
</feature>
<keyword evidence="9" id="KW-1185">Reference proteome</keyword>
<proteinExistence type="inferred from homology"/>
<dbReference type="InterPro" id="IPR020471">
    <property type="entry name" value="AKR"/>
</dbReference>
<feature type="active site" description="Proton donor" evidence="4">
    <location>
        <position position="54"/>
    </location>
</feature>
<comment type="similarity">
    <text evidence="1">Belongs to the aldo/keto reductase family.</text>
</comment>
<dbReference type="Proteomes" id="UP000654670">
    <property type="component" value="Unassembled WGS sequence"/>
</dbReference>
<evidence type="ECO:0000256" key="3">
    <source>
        <dbReference type="ARBA" id="ARBA00023002"/>
    </source>
</evidence>
<dbReference type="FunFam" id="3.20.20.100:FF:000015">
    <property type="entry name" value="Oxidoreductase, aldo/keto reductase family"/>
    <property type="match status" value="1"/>
</dbReference>
<feature type="site" description="Lowers pKa of active site Tyr" evidence="6">
    <location>
        <position position="79"/>
    </location>
</feature>
<dbReference type="PANTHER" id="PTHR43827:SF3">
    <property type="entry name" value="NADP-DEPENDENT OXIDOREDUCTASE DOMAIN-CONTAINING PROTEIN"/>
    <property type="match status" value="1"/>
</dbReference>
<reference evidence="8" key="1">
    <citation type="journal article" date="2014" name="Int. J. Syst. Evol. Microbiol.">
        <title>Complete genome sequence of Corynebacterium casei LMG S-19264T (=DSM 44701T), isolated from a smear-ripened cheese.</title>
        <authorList>
            <consortium name="US DOE Joint Genome Institute (JGI-PGF)"/>
            <person name="Walter F."/>
            <person name="Albersmeier A."/>
            <person name="Kalinowski J."/>
            <person name="Ruckert C."/>
        </authorList>
    </citation>
    <scope>NUCLEOTIDE SEQUENCE</scope>
    <source>
        <strain evidence="8">JCM 15325</strain>
    </source>
</reference>
<evidence type="ECO:0000313" key="9">
    <source>
        <dbReference type="Proteomes" id="UP000654670"/>
    </source>
</evidence>
<dbReference type="PANTHER" id="PTHR43827">
    <property type="entry name" value="2,5-DIKETO-D-GLUCONIC ACID REDUCTASE"/>
    <property type="match status" value="1"/>
</dbReference>
<sequence length="266" mass="29555">MIKSLSDTITLNNGVDMPGFGLGVWQIRDGEEVINSVKYALKTGYRMIDTAAVYRNESGVGEAVRQSGLPRESLFITTKAVDQGYDATLKAFEDSTARLGIDTIDLYLIHWPIGEHYKETWKAMERLYKDGRVRAIGVSNFGPQHLETLLQDAEVVPAVNQIEVHPLLTQVALRNYCYAKGIKVESYSPLGSGALLDNPDLSTIAGKYHKSVAQLLLRWNVQNDMIAIPRSAKEVHIADNADIFDFELSLEIMDKIDALNANKSVL</sequence>
<keyword evidence="2" id="KW-0521">NADP</keyword>
<dbReference type="Gene3D" id="3.20.20.100">
    <property type="entry name" value="NADP-dependent oxidoreductase domain"/>
    <property type="match status" value="1"/>
</dbReference>
<evidence type="ECO:0000256" key="6">
    <source>
        <dbReference type="PIRSR" id="PIRSR000097-3"/>
    </source>
</evidence>
<dbReference type="InterPro" id="IPR036812">
    <property type="entry name" value="NAD(P)_OxRdtase_dom_sf"/>
</dbReference>
<organism evidence="8 9">
    <name type="scientific">Sporolactobacillus putidus</name>
    <dbReference type="NCBI Taxonomy" id="492735"/>
    <lineage>
        <taxon>Bacteria</taxon>
        <taxon>Bacillati</taxon>
        <taxon>Bacillota</taxon>
        <taxon>Bacilli</taxon>
        <taxon>Bacillales</taxon>
        <taxon>Sporolactobacillaceae</taxon>
        <taxon>Sporolactobacillus</taxon>
    </lineage>
</organism>
<evidence type="ECO:0000313" key="8">
    <source>
        <dbReference type="EMBL" id="GGL51844.1"/>
    </source>
</evidence>
<dbReference type="EMBL" id="BMOK01000005">
    <property type="protein sequence ID" value="GGL51844.1"/>
    <property type="molecule type" value="Genomic_DNA"/>
</dbReference>
<protein>
    <submittedName>
        <fullName evidence="8">Glyoxal reductase</fullName>
    </submittedName>
</protein>
<evidence type="ECO:0000256" key="2">
    <source>
        <dbReference type="ARBA" id="ARBA00022857"/>
    </source>
</evidence>
<dbReference type="InterPro" id="IPR018170">
    <property type="entry name" value="Aldo/ket_reductase_CS"/>
</dbReference>
<comment type="caution">
    <text evidence="8">The sequence shown here is derived from an EMBL/GenBank/DDBJ whole genome shotgun (WGS) entry which is preliminary data.</text>
</comment>
<dbReference type="RefSeq" id="WP_188802471.1">
    <property type="nucleotide sequence ID" value="NZ_BMOK01000005.1"/>
</dbReference>
<dbReference type="PIRSF" id="PIRSF000097">
    <property type="entry name" value="AKR"/>
    <property type="match status" value="1"/>
</dbReference>
<evidence type="ECO:0000256" key="4">
    <source>
        <dbReference type="PIRSR" id="PIRSR000097-1"/>
    </source>
</evidence>
<name>A0A917W1Q6_9BACL</name>
<dbReference type="Pfam" id="PF00248">
    <property type="entry name" value="Aldo_ket_red"/>
    <property type="match status" value="1"/>
</dbReference>
<dbReference type="SUPFAM" id="SSF51430">
    <property type="entry name" value="NAD(P)-linked oxidoreductase"/>
    <property type="match status" value="1"/>
</dbReference>
<gene>
    <name evidence="8" type="primary">yvgN</name>
    <name evidence="8" type="ORF">GCM10007968_15000</name>
</gene>
<dbReference type="GO" id="GO:0016616">
    <property type="term" value="F:oxidoreductase activity, acting on the CH-OH group of donors, NAD or NADP as acceptor"/>
    <property type="evidence" value="ECO:0007669"/>
    <property type="project" value="UniProtKB-ARBA"/>
</dbReference>
<feature type="binding site" evidence="5">
    <location>
        <position position="110"/>
    </location>
    <ligand>
        <name>substrate</name>
    </ligand>
</feature>
<evidence type="ECO:0000256" key="1">
    <source>
        <dbReference type="ARBA" id="ARBA00007905"/>
    </source>
</evidence>
<dbReference type="InterPro" id="IPR023210">
    <property type="entry name" value="NADP_OxRdtase_dom"/>
</dbReference>
<dbReference type="PRINTS" id="PR00069">
    <property type="entry name" value="ALDKETRDTASE"/>
</dbReference>
<dbReference type="PROSITE" id="PS00062">
    <property type="entry name" value="ALDOKETO_REDUCTASE_2"/>
    <property type="match status" value="1"/>
</dbReference>
<evidence type="ECO:0000259" key="7">
    <source>
        <dbReference type="Pfam" id="PF00248"/>
    </source>
</evidence>
<keyword evidence="3" id="KW-0560">Oxidoreductase</keyword>
<dbReference type="AlphaFoldDB" id="A0A917W1Q6"/>